<comment type="caution">
    <text evidence="7">The sequence shown here is derived from an EMBL/GenBank/DDBJ whole genome shotgun (WGS) entry which is preliminary data.</text>
</comment>
<dbReference type="InterPro" id="IPR012340">
    <property type="entry name" value="NA-bd_OB-fold"/>
</dbReference>
<comment type="similarity">
    <text evidence="1">Belongs to the ATP-dependent DNA ligase family.</text>
</comment>
<evidence type="ECO:0000313" key="8">
    <source>
        <dbReference type="Proteomes" id="UP000320244"/>
    </source>
</evidence>
<comment type="catalytic activity">
    <reaction evidence="4">
        <text>ATP + (deoxyribonucleotide)n-3'-hydroxyl + 5'-phospho-(deoxyribonucleotide)m = (deoxyribonucleotide)n+m + AMP + diphosphate.</text>
        <dbReference type="EC" id="6.5.1.1"/>
    </reaction>
</comment>
<dbReference type="GO" id="GO:0006310">
    <property type="term" value="P:DNA recombination"/>
    <property type="evidence" value="ECO:0007669"/>
    <property type="project" value="InterPro"/>
</dbReference>
<feature type="region of interest" description="Disordered" evidence="5">
    <location>
        <begin position="302"/>
        <end position="324"/>
    </location>
</feature>
<evidence type="ECO:0000259" key="6">
    <source>
        <dbReference type="PROSITE" id="PS50160"/>
    </source>
</evidence>
<dbReference type="GO" id="GO:0005524">
    <property type="term" value="F:ATP binding"/>
    <property type="evidence" value="ECO:0007669"/>
    <property type="project" value="InterPro"/>
</dbReference>
<dbReference type="RefSeq" id="WP_146318490.1">
    <property type="nucleotide sequence ID" value="NZ_VCQV01000025.1"/>
</dbReference>
<evidence type="ECO:0000256" key="4">
    <source>
        <dbReference type="ARBA" id="ARBA00034003"/>
    </source>
</evidence>
<proteinExistence type="inferred from homology"/>
<dbReference type="GO" id="GO:0003910">
    <property type="term" value="F:DNA ligase (ATP) activity"/>
    <property type="evidence" value="ECO:0007669"/>
    <property type="project" value="UniProtKB-EC"/>
</dbReference>
<feature type="domain" description="ATP-dependent DNA ligase family profile" evidence="6">
    <location>
        <begin position="105"/>
        <end position="242"/>
    </location>
</feature>
<dbReference type="GO" id="GO:0006281">
    <property type="term" value="P:DNA repair"/>
    <property type="evidence" value="ECO:0007669"/>
    <property type="project" value="InterPro"/>
</dbReference>
<dbReference type="NCBIfam" id="TIGR02779">
    <property type="entry name" value="NHEJ_ligase_lig"/>
    <property type="match status" value="1"/>
</dbReference>
<dbReference type="AlphaFoldDB" id="A0A563DWU2"/>
<reference evidence="7 8" key="1">
    <citation type="submission" date="2019-05" db="EMBL/GenBank/DDBJ databases">
        <authorList>
            <person name="Lee S.D."/>
        </authorList>
    </citation>
    <scope>NUCLEOTIDE SEQUENCE [LARGE SCALE GENOMIC DNA]</scope>
    <source>
        <strain evidence="7 8">C5-26</strain>
    </source>
</reference>
<dbReference type="EMBL" id="VCQV01000025">
    <property type="protein sequence ID" value="TWP34730.1"/>
    <property type="molecule type" value="Genomic_DNA"/>
</dbReference>
<protein>
    <recommendedName>
        <fullName evidence="2">DNA ligase (ATP)</fullName>
        <ecNumber evidence="2">6.5.1.1</ecNumber>
    </recommendedName>
</protein>
<dbReference type="Proteomes" id="UP000320244">
    <property type="component" value="Unassembled WGS sequence"/>
</dbReference>
<dbReference type="SUPFAM" id="SSF56091">
    <property type="entry name" value="DNA ligase/mRNA capping enzyme, catalytic domain"/>
    <property type="match status" value="1"/>
</dbReference>
<dbReference type="CDD" id="cd07971">
    <property type="entry name" value="OBF_DNA_ligase_LigD"/>
    <property type="match status" value="1"/>
</dbReference>
<sequence length="324" mass="35391">MRPMLATPAATVPVESGWQHEVKWDGMRILADVRDHRLRLWSRTERDVTVAFPELLAEDAGLTAYEDLLLDGEVVVLRNGVPSFGSLADRFNLTRASEAQRLAGTAPVTFMAFDVLRIMGHDVMPRPLRERRELLEGIDLATRRAQIPVTFADGAGLATATRDRALEGVVSKRVGSAYRPGRRSVDWQKVVHRRSDSFVIGGWRRETGSDRLGAVLIGAPSTGGLVYCGRVGSGLAGRAGERLRERLQQLRAATSPFSAPVDREDAAGAIWVRPDLVVDVEFRERSTGGRLRAPTWRGLRGDLSAADLGTPSPRGGLTGPEREG</sequence>
<dbReference type="Pfam" id="PF01068">
    <property type="entry name" value="DNA_ligase_A_M"/>
    <property type="match status" value="1"/>
</dbReference>
<reference evidence="7 8" key="2">
    <citation type="submission" date="2019-08" db="EMBL/GenBank/DDBJ databases">
        <title>Jejuicoccus antrihumi gen. nov., sp. nov., a new member of the family Dermacoccaceae isolated from a cave.</title>
        <authorList>
            <person name="Schumann P."/>
            <person name="Kim I.S."/>
        </authorList>
    </citation>
    <scope>NUCLEOTIDE SEQUENCE [LARGE SCALE GENOMIC DNA]</scope>
    <source>
        <strain evidence="7 8">C5-26</strain>
    </source>
</reference>
<dbReference type="Gene3D" id="3.30.1490.70">
    <property type="match status" value="1"/>
</dbReference>
<dbReference type="InterPro" id="IPR012309">
    <property type="entry name" value="DNA_ligase_ATP-dep_C"/>
</dbReference>
<keyword evidence="3 7" id="KW-0436">Ligase</keyword>
<dbReference type="Gene3D" id="2.40.50.140">
    <property type="entry name" value="Nucleic acid-binding proteins"/>
    <property type="match status" value="1"/>
</dbReference>
<dbReference type="SUPFAM" id="SSF50249">
    <property type="entry name" value="Nucleic acid-binding proteins"/>
    <property type="match status" value="1"/>
</dbReference>
<dbReference type="OrthoDB" id="9802472at2"/>
<gene>
    <name evidence="7" type="ORF">FGL98_16635</name>
</gene>
<organism evidence="7 8">
    <name type="scientific">Leekyejoonella antrihumi</name>
    <dbReference type="NCBI Taxonomy" id="1660198"/>
    <lineage>
        <taxon>Bacteria</taxon>
        <taxon>Bacillati</taxon>
        <taxon>Actinomycetota</taxon>
        <taxon>Actinomycetes</taxon>
        <taxon>Micrococcales</taxon>
        <taxon>Dermacoccaceae</taxon>
        <taxon>Leekyejoonella</taxon>
    </lineage>
</organism>
<dbReference type="PANTHER" id="PTHR45674">
    <property type="entry name" value="DNA LIGASE 1/3 FAMILY MEMBER"/>
    <property type="match status" value="1"/>
</dbReference>
<evidence type="ECO:0000256" key="5">
    <source>
        <dbReference type="SAM" id="MobiDB-lite"/>
    </source>
</evidence>
<dbReference type="Pfam" id="PF04679">
    <property type="entry name" value="DNA_ligase_A_C"/>
    <property type="match status" value="1"/>
</dbReference>
<dbReference type="InterPro" id="IPR012310">
    <property type="entry name" value="DNA_ligase_ATP-dep_cent"/>
</dbReference>
<evidence type="ECO:0000256" key="2">
    <source>
        <dbReference type="ARBA" id="ARBA00012727"/>
    </source>
</evidence>
<dbReference type="Gene3D" id="3.30.470.30">
    <property type="entry name" value="DNA ligase/mRNA capping enzyme"/>
    <property type="match status" value="1"/>
</dbReference>
<dbReference type="PANTHER" id="PTHR45674:SF4">
    <property type="entry name" value="DNA LIGASE 1"/>
    <property type="match status" value="1"/>
</dbReference>
<evidence type="ECO:0000256" key="1">
    <source>
        <dbReference type="ARBA" id="ARBA00007572"/>
    </source>
</evidence>
<dbReference type="EC" id="6.5.1.1" evidence="2"/>
<evidence type="ECO:0000313" key="7">
    <source>
        <dbReference type="EMBL" id="TWP34730.1"/>
    </source>
</evidence>
<dbReference type="InterPro" id="IPR014146">
    <property type="entry name" value="LigD_ligase_dom"/>
</dbReference>
<dbReference type="PROSITE" id="PS50160">
    <property type="entry name" value="DNA_LIGASE_A3"/>
    <property type="match status" value="1"/>
</dbReference>
<dbReference type="CDD" id="cd07906">
    <property type="entry name" value="Adenylation_DNA_ligase_LigD_LigC"/>
    <property type="match status" value="1"/>
</dbReference>
<evidence type="ECO:0000256" key="3">
    <source>
        <dbReference type="ARBA" id="ARBA00022598"/>
    </source>
</evidence>
<keyword evidence="8" id="KW-1185">Reference proteome</keyword>
<name>A0A563DWU2_9MICO</name>
<dbReference type="InterPro" id="IPR050191">
    <property type="entry name" value="ATP-dep_DNA_ligase"/>
</dbReference>
<accession>A0A563DWU2</accession>